<dbReference type="GO" id="GO:0008168">
    <property type="term" value="F:methyltransferase activity"/>
    <property type="evidence" value="ECO:0007669"/>
    <property type="project" value="UniProtKB-KW"/>
</dbReference>
<accession>A0ABS8ZF32</accession>
<sequence>MTSTEQGRRKYDELAERYEEIFPYVADVGQLLVDYARPERGSRVLDVGAGRGAVARAALAIGCQVTAIDASKGMVDRLAADFPEIDARQMDAGALDFPDGSFDLVAAGFVIQVLPDADVALAEFRRVLAPGGMLALSLEKQTVGRLRWLFELAGEFFGAPVPSDDSPGGMTSDQLNALIESAGFIDIATDSVEMPVPMEDPAALWDWLTPRGLTDAVAALPEDKAEQFRLRFIAGAEHMQANGGISLDFKATLHRAGTR</sequence>
<proteinExistence type="predicted"/>
<comment type="caution">
    <text evidence="2">The sequence shown here is derived from an EMBL/GenBank/DDBJ whole genome shotgun (WGS) entry which is preliminary data.</text>
</comment>
<dbReference type="SUPFAM" id="SSF53335">
    <property type="entry name" value="S-adenosyl-L-methionine-dependent methyltransferases"/>
    <property type="match status" value="1"/>
</dbReference>
<dbReference type="RefSeq" id="WP_233727903.1">
    <property type="nucleotide sequence ID" value="NZ_JAJVCN010000002.1"/>
</dbReference>
<dbReference type="InterPro" id="IPR013216">
    <property type="entry name" value="Methyltransf_11"/>
</dbReference>
<evidence type="ECO:0000259" key="1">
    <source>
        <dbReference type="Pfam" id="PF08241"/>
    </source>
</evidence>
<evidence type="ECO:0000313" key="2">
    <source>
        <dbReference type="EMBL" id="MCE7006434.1"/>
    </source>
</evidence>
<dbReference type="EMBL" id="JAJVCN010000002">
    <property type="protein sequence ID" value="MCE7006434.1"/>
    <property type="molecule type" value="Genomic_DNA"/>
</dbReference>
<keyword evidence="3" id="KW-1185">Reference proteome</keyword>
<dbReference type="Gene3D" id="3.40.50.150">
    <property type="entry name" value="Vaccinia Virus protein VP39"/>
    <property type="match status" value="1"/>
</dbReference>
<dbReference type="Pfam" id="PF08241">
    <property type="entry name" value="Methyltransf_11"/>
    <property type="match status" value="1"/>
</dbReference>
<name>A0ABS8ZF32_9PSEU</name>
<dbReference type="CDD" id="cd02440">
    <property type="entry name" value="AdoMet_MTases"/>
    <property type="match status" value="1"/>
</dbReference>
<gene>
    <name evidence="2" type="ORF">LWC34_26925</name>
</gene>
<feature type="domain" description="Methyltransferase type 11" evidence="1">
    <location>
        <begin position="45"/>
        <end position="135"/>
    </location>
</feature>
<dbReference type="GO" id="GO:0032259">
    <property type="term" value="P:methylation"/>
    <property type="evidence" value="ECO:0007669"/>
    <property type="project" value="UniProtKB-KW"/>
</dbReference>
<organism evidence="2 3">
    <name type="scientific">Kibdelosporangium philippinense</name>
    <dbReference type="NCBI Taxonomy" id="211113"/>
    <lineage>
        <taxon>Bacteria</taxon>
        <taxon>Bacillati</taxon>
        <taxon>Actinomycetota</taxon>
        <taxon>Actinomycetes</taxon>
        <taxon>Pseudonocardiales</taxon>
        <taxon>Pseudonocardiaceae</taxon>
        <taxon>Kibdelosporangium</taxon>
    </lineage>
</organism>
<keyword evidence="2" id="KW-0808">Transferase</keyword>
<dbReference type="Proteomes" id="UP001521150">
    <property type="component" value="Unassembled WGS sequence"/>
</dbReference>
<keyword evidence="2" id="KW-0489">Methyltransferase</keyword>
<dbReference type="InterPro" id="IPR029063">
    <property type="entry name" value="SAM-dependent_MTases_sf"/>
</dbReference>
<dbReference type="PANTHER" id="PTHR43591">
    <property type="entry name" value="METHYLTRANSFERASE"/>
    <property type="match status" value="1"/>
</dbReference>
<protein>
    <submittedName>
        <fullName evidence="2">Methyltransferase domain-containing protein</fullName>
    </submittedName>
</protein>
<evidence type="ECO:0000313" key="3">
    <source>
        <dbReference type="Proteomes" id="UP001521150"/>
    </source>
</evidence>
<reference evidence="2 3" key="1">
    <citation type="submission" date="2021-12" db="EMBL/GenBank/DDBJ databases">
        <title>Genome sequence of Kibdelosporangium philippinense ATCC 49844.</title>
        <authorList>
            <person name="Fedorov E.A."/>
            <person name="Omeragic M."/>
            <person name="Shalygina K.F."/>
            <person name="Maclea K.S."/>
        </authorList>
    </citation>
    <scope>NUCLEOTIDE SEQUENCE [LARGE SCALE GENOMIC DNA]</scope>
    <source>
        <strain evidence="2 3">ATCC 49844</strain>
    </source>
</reference>